<sequence>MYEGEDCAAARALELVGERWTLLILRDALFRHYTRYSQFHSSLAIAPNILAKRLNTLVEAGVFRTRALQARPGHQEYVLTEMGETLKPVIIALTRWGDQWTGPGPVEFVHQRCGTEVEHEIRCSCDEDIDLADVQVRLRSPQPAESA</sequence>
<gene>
    <name evidence="5" type="ORF">HD597_000006</name>
</gene>
<dbReference type="PROSITE" id="PS51118">
    <property type="entry name" value="HTH_HXLR"/>
    <property type="match status" value="1"/>
</dbReference>
<dbReference type="SUPFAM" id="SSF46785">
    <property type="entry name" value="Winged helix' DNA-binding domain"/>
    <property type="match status" value="1"/>
</dbReference>
<evidence type="ECO:0000256" key="2">
    <source>
        <dbReference type="ARBA" id="ARBA00023125"/>
    </source>
</evidence>
<dbReference type="InterPro" id="IPR002577">
    <property type="entry name" value="HTH_HxlR"/>
</dbReference>
<dbReference type="GO" id="GO:0003677">
    <property type="term" value="F:DNA binding"/>
    <property type="evidence" value="ECO:0007669"/>
    <property type="project" value="UniProtKB-KW"/>
</dbReference>
<keyword evidence="2 5" id="KW-0238">DNA-binding</keyword>
<dbReference type="RefSeq" id="WP_253739350.1">
    <property type="nucleotide sequence ID" value="NZ_BAABKA010000011.1"/>
</dbReference>
<dbReference type="AlphaFoldDB" id="A0A9X2G653"/>
<dbReference type="Gene3D" id="1.10.10.10">
    <property type="entry name" value="Winged helix-like DNA-binding domain superfamily/Winged helix DNA-binding domain"/>
    <property type="match status" value="1"/>
</dbReference>
<accession>A0A9X2G653</accession>
<dbReference type="EMBL" id="JAMZEB010000001">
    <property type="protein sequence ID" value="MCP2352986.1"/>
    <property type="molecule type" value="Genomic_DNA"/>
</dbReference>
<keyword evidence="3" id="KW-0804">Transcription</keyword>
<dbReference type="Proteomes" id="UP001139648">
    <property type="component" value="Unassembled WGS sequence"/>
</dbReference>
<keyword evidence="1" id="KW-0805">Transcription regulation</keyword>
<dbReference type="InterPro" id="IPR036390">
    <property type="entry name" value="WH_DNA-bd_sf"/>
</dbReference>
<comment type="caution">
    <text evidence="5">The sequence shown here is derived from an EMBL/GenBank/DDBJ whole genome shotgun (WGS) entry which is preliminary data.</text>
</comment>
<evidence type="ECO:0000259" key="4">
    <source>
        <dbReference type="PROSITE" id="PS51118"/>
    </source>
</evidence>
<dbReference type="Pfam" id="PF01638">
    <property type="entry name" value="HxlR"/>
    <property type="match status" value="1"/>
</dbReference>
<dbReference type="PANTHER" id="PTHR33204">
    <property type="entry name" value="TRANSCRIPTIONAL REGULATOR, MARR FAMILY"/>
    <property type="match status" value="1"/>
</dbReference>
<protein>
    <submittedName>
        <fullName evidence="5">DNA-binding HxlR family transcriptional regulator</fullName>
    </submittedName>
</protein>
<name>A0A9X2G653_9ACTN</name>
<keyword evidence="6" id="KW-1185">Reference proteome</keyword>
<evidence type="ECO:0000256" key="1">
    <source>
        <dbReference type="ARBA" id="ARBA00023015"/>
    </source>
</evidence>
<feature type="domain" description="HTH hxlR-type" evidence="4">
    <location>
        <begin position="7"/>
        <end position="105"/>
    </location>
</feature>
<organism evidence="5 6">
    <name type="scientific">Nonomuraea thailandensis</name>
    <dbReference type="NCBI Taxonomy" id="1188745"/>
    <lineage>
        <taxon>Bacteria</taxon>
        <taxon>Bacillati</taxon>
        <taxon>Actinomycetota</taxon>
        <taxon>Actinomycetes</taxon>
        <taxon>Streptosporangiales</taxon>
        <taxon>Streptosporangiaceae</taxon>
        <taxon>Nonomuraea</taxon>
    </lineage>
</organism>
<proteinExistence type="predicted"/>
<reference evidence="5" key="1">
    <citation type="submission" date="2022-06" db="EMBL/GenBank/DDBJ databases">
        <title>Sequencing the genomes of 1000 actinobacteria strains.</title>
        <authorList>
            <person name="Klenk H.-P."/>
        </authorList>
    </citation>
    <scope>NUCLEOTIDE SEQUENCE</scope>
    <source>
        <strain evidence="5">DSM 46694</strain>
    </source>
</reference>
<evidence type="ECO:0000256" key="3">
    <source>
        <dbReference type="ARBA" id="ARBA00023163"/>
    </source>
</evidence>
<evidence type="ECO:0000313" key="6">
    <source>
        <dbReference type="Proteomes" id="UP001139648"/>
    </source>
</evidence>
<dbReference type="PANTHER" id="PTHR33204:SF18">
    <property type="entry name" value="TRANSCRIPTIONAL REGULATORY PROTEIN"/>
    <property type="match status" value="1"/>
</dbReference>
<evidence type="ECO:0000313" key="5">
    <source>
        <dbReference type="EMBL" id="MCP2352986.1"/>
    </source>
</evidence>
<dbReference type="InterPro" id="IPR036388">
    <property type="entry name" value="WH-like_DNA-bd_sf"/>
</dbReference>